<sequence length="588" mass="67729">MLITDRTAAFRMPATDDEAQLTYKPGSSAELHPIFVTTPNPRLFHHEGLQNEKSVLERFLDRMFEMARRYKVPIFFHNGGVYDFHFLLKEISRLINRNSSDDPSEQPVEEMEEVEPDAGPAEDEVVDSYTEEEALEEQLQQKLAIIGDYSRMKFSVLVKSGEKCLSFQLGPLQFLDSTNFVKESLDKTIETRKKRRAGSLPEAFPLVAAYHPELRDVSEERKEQVWEALMRKLPMPFSRFNGPSAWSREAVWEREAYDSFLKNEKCSEESYNQLLETRDMMRWTSFRQFHDCYLHMDCLALLDVLREDGGAARRPGPLRKLLASEKLPKNAKLAPYLGKHVREAVDLERLQYMRNVMGARIWAVHRVISFECTELLEPFMRKIYAQRKELKRLGQADGEQTLKLVMNSIYGKAVQDCSRFKNTNVYTNAISFEKAQARSSMVDYDFFPSDGDFIGYVHTIGRKAKLLKSPLQAFFSSLKPAFPLRRPLGTDTDSLVVQVWCCRGVDPRKVLAEANISLPDAEFDLGDCKEGQEDLRSFTEAELISLRKKMGAPCDESFPGKLMEWVGLCAKQYSKKVLRGEKVEEEHR</sequence>
<dbReference type="InterPro" id="IPR043502">
    <property type="entry name" value="DNA/RNA_pol_sf"/>
</dbReference>
<keyword evidence="3" id="KW-1185">Reference proteome</keyword>
<dbReference type="Proteomes" id="UP001178507">
    <property type="component" value="Unassembled WGS sequence"/>
</dbReference>
<evidence type="ECO:0000313" key="2">
    <source>
        <dbReference type="EMBL" id="CAJ1387432.1"/>
    </source>
</evidence>
<accession>A0AA36IJC4</accession>
<evidence type="ECO:0000256" key="1">
    <source>
        <dbReference type="SAM" id="MobiDB-lite"/>
    </source>
</evidence>
<protein>
    <submittedName>
        <fullName evidence="2">Uncharacterized protein</fullName>
    </submittedName>
</protein>
<feature type="non-terminal residue" evidence="2">
    <location>
        <position position="588"/>
    </location>
</feature>
<proteinExistence type="predicted"/>
<feature type="region of interest" description="Disordered" evidence="1">
    <location>
        <begin position="98"/>
        <end position="124"/>
    </location>
</feature>
<name>A0AA36IJC4_9DINO</name>
<reference evidence="2" key="1">
    <citation type="submission" date="2023-08" db="EMBL/GenBank/DDBJ databases">
        <authorList>
            <person name="Chen Y."/>
            <person name="Shah S."/>
            <person name="Dougan E. K."/>
            <person name="Thang M."/>
            <person name="Chan C."/>
        </authorList>
    </citation>
    <scope>NUCLEOTIDE SEQUENCE</scope>
</reference>
<organism evidence="2 3">
    <name type="scientific">Effrenium voratum</name>
    <dbReference type="NCBI Taxonomy" id="2562239"/>
    <lineage>
        <taxon>Eukaryota</taxon>
        <taxon>Sar</taxon>
        <taxon>Alveolata</taxon>
        <taxon>Dinophyceae</taxon>
        <taxon>Suessiales</taxon>
        <taxon>Symbiodiniaceae</taxon>
        <taxon>Effrenium</taxon>
    </lineage>
</organism>
<evidence type="ECO:0000313" key="3">
    <source>
        <dbReference type="Proteomes" id="UP001178507"/>
    </source>
</evidence>
<gene>
    <name evidence="2" type="ORF">EVOR1521_LOCUS13514</name>
</gene>
<dbReference type="SUPFAM" id="SSF56672">
    <property type="entry name" value="DNA/RNA polymerases"/>
    <property type="match status" value="1"/>
</dbReference>
<feature type="compositionally biased region" description="Acidic residues" evidence="1">
    <location>
        <begin position="102"/>
        <end position="124"/>
    </location>
</feature>
<comment type="caution">
    <text evidence="2">The sequence shown here is derived from an EMBL/GenBank/DDBJ whole genome shotgun (WGS) entry which is preliminary data.</text>
</comment>
<dbReference type="AlphaFoldDB" id="A0AA36IJC4"/>
<dbReference type="EMBL" id="CAUJNA010001517">
    <property type="protein sequence ID" value="CAJ1387432.1"/>
    <property type="molecule type" value="Genomic_DNA"/>
</dbReference>